<dbReference type="InterPro" id="IPR009003">
    <property type="entry name" value="Peptidase_S1_PA"/>
</dbReference>
<dbReference type="InterPro" id="IPR008256">
    <property type="entry name" value="Peptidase_S1B"/>
</dbReference>
<evidence type="ECO:0000256" key="7">
    <source>
        <dbReference type="RuleBase" id="RU004296"/>
    </source>
</evidence>
<dbReference type="AlphaFoldDB" id="A0A8G1RZT4"/>
<evidence type="ECO:0000256" key="8">
    <source>
        <dbReference type="SAM" id="MobiDB-lite"/>
    </source>
</evidence>
<evidence type="ECO:0000256" key="2">
    <source>
        <dbReference type="ARBA" id="ARBA00008764"/>
    </source>
</evidence>
<name>A0A8G1RZT4_9EURO</name>
<dbReference type="PANTHER" id="PTHR15462">
    <property type="entry name" value="SERINE PROTEASE"/>
    <property type="match status" value="1"/>
</dbReference>
<dbReference type="VEuPathDB" id="FungiDB:BO72DRAFT_482704"/>
<dbReference type="PANTHER" id="PTHR15462:SF8">
    <property type="entry name" value="SERINE PROTEASE"/>
    <property type="match status" value="1"/>
</dbReference>
<dbReference type="Pfam" id="PF13365">
    <property type="entry name" value="Trypsin_2"/>
    <property type="match status" value="1"/>
</dbReference>
<keyword evidence="5 7" id="KW-0378">Hydrolase</keyword>
<proteinExistence type="inferred from homology"/>
<dbReference type="EMBL" id="KZ824623">
    <property type="protein sequence ID" value="RAK82033.1"/>
    <property type="molecule type" value="Genomic_DNA"/>
</dbReference>
<sequence length="753" mass="79834">MPVVAATWTLQSTPSQAAESCFGLQQEGGESVFEDERQLVDPMHLAPGGKYRSIVKLFMHYAGQSPNDTRYAMGTGWLIRDDLLVTAGHCAFDWKEGFGRANEVKAYIGYNGKGSIDSPSANVQFRHGVRIVTTEGWLQSSSNRHNDVAFIQLERPFTAVTPFQFSDTPVAGSDSIGVVGYPGDMRYKGEPGAQMYEEFKAVQWNRQAAANHMLEYRIDTYKGQSGSPVLLENQPHISIGAHVYGDVGNNSASPISNRSPSTADSLLLGNPYTDYISVFESSQTYPVQRSDPQTGIQYLLVDRLGQRQTRTAEENFWDDLKDVLHVGAPIVSGALTTVSPFLGPIGGSVAALAGTAISAAAQKCAESGFVDFTPTTTTTLVSGSGPSTTLSGGSSSPGSAQESILAEAALQAFLRADAEKMKELGISTKIMVEYQKAAADAEAVAPRLLPAVVMPAALQVVQDVLAGTSTESAMVTFGTASAAKVCALRSTTATSSSSMASFTATMAGEDRGLSADPFTTRLVRAAQQSPGDESFWSTFSTVLSAASHGVGAVQTGLSVVSQLIPYTKAKGAESAFDSLAEEETPMDQQMKTLGRRALLAGATLRVLRDLPSSQLDQLEQLPLPVSVLQQQSAQHHGLVDVTGAEEEEESFFTAIQLAVQKIGPSVMKYAPVVVSAVRPVIAALAAPKLQQQQAETMVTAFGNGESSYASSSSRGSNGLVVPRVIRKKTSQSFYDKVMGASPTNGVSVRTVVV</sequence>
<organism evidence="9 10">
    <name type="scientific">Aspergillus fijiensis CBS 313.89</name>
    <dbReference type="NCBI Taxonomy" id="1448319"/>
    <lineage>
        <taxon>Eukaryota</taxon>
        <taxon>Fungi</taxon>
        <taxon>Dikarya</taxon>
        <taxon>Ascomycota</taxon>
        <taxon>Pezizomycotina</taxon>
        <taxon>Eurotiomycetes</taxon>
        <taxon>Eurotiomycetidae</taxon>
        <taxon>Eurotiales</taxon>
        <taxon>Aspergillaceae</taxon>
        <taxon>Aspergillus</taxon>
    </lineage>
</organism>
<dbReference type="GO" id="GO:0004252">
    <property type="term" value="F:serine-type endopeptidase activity"/>
    <property type="evidence" value="ECO:0007669"/>
    <property type="project" value="InterPro"/>
</dbReference>
<feature type="region of interest" description="Disordered" evidence="8">
    <location>
        <begin position="380"/>
        <end position="399"/>
    </location>
</feature>
<evidence type="ECO:0000256" key="1">
    <source>
        <dbReference type="ARBA" id="ARBA00007664"/>
    </source>
</evidence>
<keyword evidence="10" id="KW-1185">Reference proteome</keyword>
<dbReference type="InterPro" id="IPR050966">
    <property type="entry name" value="Glutamyl_endopeptidase"/>
</dbReference>
<dbReference type="PRINTS" id="PR00839">
    <property type="entry name" value="V8PROTEASE"/>
</dbReference>
<dbReference type="EC" id="3.4.21.-" evidence="7"/>
<evidence type="ECO:0000313" key="9">
    <source>
        <dbReference type="EMBL" id="RAK82033.1"/>
    </source>
</evidence>
<comment type="similarity">
    <text evidence="2 7">Belongs to the peptidase S1B family.</text>
</comment>
<reference evidence="9 10" key="1">
    <citation type="submission" date="2018-02" db="EMBL/GenBank/DDBJ databases">
        <title>The genomes of Aspergillus section Nigri reveals drivers in fungal speciation.</title>
        <authorList>
            <consortium name="DOE Joint Genome Institute"/>
            <person name="Vesth T.C."/>
            <person name="Nybo J."/>
            <person name="Theobald S."/>
            <person name="Brandl J."/>
            <person name="Frisvad J.C."/>
            <person name="Nielsen K.F."/>
            <person name="Lyhne E.K."/>
            <person name="Kogle M.E."/>
            <person name="Kuo A."/>
            <person name="Riley R."/>
            <person name="Clum A."/>
            <person name="Nolan M."/>
            <person name="Lipzen A."/>
            <person name="Salamov A."/>
            <person name="Henrissat B."/>
            <person name="Wiebenga A."/>
            <person name="De vries R.P."/>
            <person name="Grigoriev I.V."/>
            <person name="Mortensen U.H."/>
            <person name="Andersen M.R."/>
            <person name="Baker S.E."/>
        </authorList>
    </citation>
    <scope>NUCLEOTIDE SEQUENCE [LARGE SCALE GENOMIC DNA]</scope>
    <source>
        <strain evidence="9 10">CBS 313.89</strain>
    </source>
</reference>
<dbReference type="GO" id="GO:0006508">
    <property type="term" value="P:proteolysis"/>
    <property type="evidence" value="ECO:0007669"/>
    <property type="project" value="UniProtKB-KW"/>
</dbReference>
<accession>A0A8G1RZT4</accession>
<evidence type="ECO:0000313" key="10">
    <source>
        <dbReference type="Proteomes" id="UP000249789"/>
    </source>
</evidence>
<evidence type="ECO:0000256" key="6">
    <source>
        <dbReference type="ARBA" id="ARBA00022825"/>
    </source>
</evidence>
<evidence type="ECO:0000256" key="5">
    <source>
        <dbReference type="ARBA" id="ARBA00022801"/>
    </source>
</evidence>
<dbReference type="GeneID" id="63865078"/>
<comment type="similarity">
    <text evidence="1">Belongs to the peptidase S1 family.</text>
</comment>
<dbReference type="Gene3D" id="2.40.10.10">
    <property type="entry name" value="Trypsin-like serine proteases"/>
    <property type="match status" value="2"/>
</dbReference>
<dbReference type="InterPro" id="IPR018114">
    <property type="entry name" value="TRYPSIN_HIS"/>
</dbReference>
<gene>
    <name evidence="9" type="ORF">BO72DRAFT_482704</name>
</gene>
<keyword evidence="4" id="KW-0732">Signal</keyword>
<dbReference type="PROSITE" id="PS00134">
    <property type="entry name" value="TRYPSIN_HIS"/>
    <property type="match status" value="1"/>
</dbReference>
<dbReference type="InterPro" id="IPR043504">
    <property type="entry name" value="Peptidase_S1_PA_chymotrypsin"/>
</dbReference>
<protein>
    <recommendedName>
        <fullName evidence="7">Serine protease</fullName>
        <ecNumber evidence="7">3.4.21.-</ecNumber>
    </recommendedName>
</protein>
<keyword evidence="6 7" id="KW-0720">Serine protease</keyword>
<dbReference type="OrthoDB" id="3693942at2759"/>
<dbReference type="SUPFAM" id="SSF50494">
    <property type="entry name" value="Trypsin-like serine proteases"/>
    <property type="match status" value="1"/>
</dbReference>
<evidence type="ECO:0000256" key="3">
    <source>
        <dbReference type="ARBA" id="ARBA00022670"/>
    </source>
</evidence>
<dbReference type="RefSeq" id="XP_040806043.1">
    <property type="nucleotide sequence ID" value="XM_040947745.1"/>
</dbReference>
<evidence type="ECO:0000256" key="4">
    <source>
        <dbReference type="ARBA" id="ARBA00022729"/>
    </source>
</evidence>
<keyword evidence="3 7" id="KW-0645">Protease</keyword>
<dbReference type="Proteomes" id="UP000249789">
    <property type="component" value="Unassembled WGS sequence"/>
</dbReference>